<dbReference type="EnsemblPlants" id="TraesCS4D02G160100.1">
    <property type="protein sequence ID" value="TraesCS4D02G160100.1"/>
    <property type="gene ID" value="TraesCS4D02G160100"/>
</dbReference>
<dbReference type="InterPro" id="IPR044824">
    <property type="entry name" value="MAIN-like"/>
</dbReference>
<dbReference type="Gramene" id="TraesCS4D03G0373900.1">
    <property type="protein sequence ID" value="TraesCS4D03G0373900.1.CDS"/>
    <property type="gene ID" value="TraesCS4D03G0373900"/>
</dbReference>
<dbReference type="STRING" id="4565.A0A3B6JJP5"/>
<evidence type="ECO:0000313" key="2">
    <source>
        <dbReference type="EnsemblPlants" id="TraesCS4D02G160100.1"/>
    </source>
</evidence>
<dbReference type="Gramene" id="TraesROB_scaffold_026610_01G000200.1">
    <property type="protein sequence ID" value="TraesROB_scaffold_026610_01G000200.1"/>
    <property type="gene ID" value="TraesROB_scaffold_026610_01G000200"/>
</dbReference>
<evidence type="ECO:0000259" key="1">
    <source>
        <dbReference type="Pfam" id="PF10536"/>
    </source>
</evidence>
<dbReference type="Pfam" id="PF10536">
    <property type="entry name" value="PMD"/>
    <property type="match status" value="1"/>
</dbReference>
<dbReference type="InterPro" id="IPR019557">
    <property type="entry name" value="AminoTfrase-like_pln_mobile"/>
</dbReference>
<reference evidence="2" key="1">
    <citation type="submission" date="2018-08" db="EMBL/GenBank/DDBJ databases">
        <authorList>
            <person name="Rossello M."/>
        </authorList>
    </citation>
    <scope>NUCLEOTIDE SEQUENCE [LARGE SCALE GENOMIC DNA]</scope>
    <source>
        <strain evidence="2">cv. Chinese Spring</strain>
    </source>
</reference>
<dbReference type="PANTHER" id="PTHR46033">
    <property type="entry name" value="PROTEIN MAIN-LIKE 2"/>
    <property type="match status" value="1"/>
</dbReference>
<dbReference type="Gramene" id="TraesSTA4D03G02476440.1">
    <property type="protein sequence ID" value="TraesSTA4D03G02476440.1"/>
    <property type="gene ID" value="TraesSTA4D03G02476440"/>
</dbReference>
<dbReference type="GO" id="GO:0010073">
    <property type="term" value="P:meristem maintenance"/>
    <property type="evidence" value="ECO:0007669"/>
    <property type="project" value="InterPro"/>
</dbReference>
<gene>
    <name evidence="2" type="primary">LOC123097370</name>
</gene>
<feature type="domain" description="Aminotransferase-like plant mobile" evidence="1">
    <location>
        <begin position="1"/>
        <end position="319"/>
    </location>
</feature>
<name>A0A3B6JJP5_WHEAT</name>
<dbReference type="Gramene" id="TraesWEE_scaffold_054545_01G000200.1">
    <property type="protein sequence ID" value="TraesWEE_scaffold_054545_01G000200.1"/>
    <property type="gene ID" value="TraesWEE_scaffold_054545_01G000200"/>
</dbReference>
<dbReference type="AlphaFoldDB" id="A0A3B6JJP5"/>
<keyword evidence="3" id="KW-1185">Reference proteome</keyword>
<dbReference type="OMA" id="EQVEWES"/>
<reference evidence="2" key="2">
    <citation type="submission" date="2018-10" db="UniProtKB">
        <authorList>
            <consortium name="EnsemblPlants"/>
        </authorList>
    </citation>
    <scope>IDENTIFICATION</scope>
</reference>
<proteinExistence type="predicted"/>
<accession>A0A3B6JJP5</accession>
<protein>
    <recommendedName>
        <fullName evidence="1">Aminotransferase-like plant mobile domain-containing protein</fullName>
    </recommendedName>
</protein>
<evidence type="ECO:0000313" key="3">
    <source>
        <dbReference type="Proteomes" id="UP000019116"/>
    </source>
</evidence>
<dbReference type="KEGG" id="taes:123097370"/>
<organism evidence="2">
    <name type="scientific">Triticum aestivum</name>
    <name type="common">Wheat</name>
    <dbReference type="NCBI Taxonomy" id="4565"/>
    <lineage>
        <taxon>Eukaryota</taxon>
        <taxon>Viridiplantae</taxon>
        <taxon>Streptophyta</taxon>
        <taxon>Embryophyta</taxon>
        <taxon>Tracheophyta</taxon>
        <taxon>Spermatophyta</taxon>
        <taxon>Magnoliopsida</taxon>
        <taxon>Liliopsida</taxon>
        <taxon>Poales</taxon>
        <taxon>Poaceae</taxon>
        <taxon>BOP clade</taxon>
        <taxon>Pooideae</taxon>
        <taxon>Triticodae</taxon>
        <taxon>Triticeae</taxon>
        <taxon>Triticinae</taxon>
        <taxon>Triticum</taxon>
    </lineage>
</organism>
<dbReference type="GeneID" id="123097370"/>
<dbReference type="PANTHER" id="PTHR46033:SF87">
    <property type="entry name" value="AMINOTRANSFERASE-LIKE PLANT MOBILE DOMAIN-CONTAINING PROTEIN"/>
    <property type="match status" value="1"/>
</dbReference>
<dbReference type="RefSeq" id="XP_044375019.1">
    <property type="nucleotide sequence ID" value="XM_044519084.1"/>
</dbReference>
<dbReference type="Gramene" id="TraesCS4D02G160100.1">
    <property type="protein sequence ID" value="TraesCS4D02G160100.1"/>
    <property type="gene ID" value="TraesCS4D02G160100"/>
</dbReference>
<sequence length="492" mass="56909">MTVTLQDIAMITGLSIDGNPLCMNTDSDGWRAQMHALIGMVPPEPREPEAEDKKKERVAAGATFTWISSNFSTCPEDANEDMVKTYARVYMWYVISRTMFADGTGKNAPWMWLKALTVFDGKWSWGSATLAYLYRQLDEACCRHTGGIGGCLLALSIWSWERLPIGRPKTVKYEDWDDKDDSLRLPTWAYKWDVLNETTDDPSVMYKLYKSELDAITPEQVEWEPYGKGESFGNPIEFRLKPMCTRDRDLWHMRSPPICNWAVELHLPHRVFRQFGLFQPHPSEWEDTDKLLHAFDRKKQRKIKDWAKHHRKYVVQFALSVEQAKAGKRAQLREHCPIAFNNYLTWFLASTRVEVCKPAYAEEILEEPTIFDEVAQHQYNALVRKGNSVMPSAPVMNFVRAQIKKAADETETILETTPAGKSDGEGALRAFIKRQGQKLRWLSNFFGCRDPEYVSLEWSRSATPSDPLRGRAMMNLSRMRMWVWSPKRLLMI</sequence>
<dbReference type="PaxDb" id="4565-Traes_6AS_1F8E177AB.1"/>
<dbReference type="Proteomes" id="UP000019116">
    <property type="component" value="Chromosome 4D"/>
</dbReference>